<evidence type="ECO:0000256" key="7">
    <source>
        <dbReference type="ARBA" id="ARBA00022989"/>
    </source>
</evidence>
<protein>
    <submittedName>
        <fullName evidence="12">Uncharacterized protein LOC112043865</fullName>
    </submittedName>
</protein>
<keyword evidence="6" id="KW-0735">Signal-anchor</keyword>
<evidence type="ECO:0000256" key="8">
    <source>
        <dbReference type="ARBA" id="ARBA00023034"/>
    </source>
</evidence>
<evidence type="ECO:0000256" key="5">
    <source>
        <dbReference type="ARBA" id="ARBA00022692"/>
    </source>
</evidence>
<evidence type="ECO:0000256" key="6">
    <source>
        <dbReference type="ARBA" id="ARBA00022968"/>
    </source>
</evidence>
<evidence type="ECO:0000256" key="9">
    <source>
        <dbReference type="ARBA" id="ARBA00023136"/>
    </source>
</evidence>
<feature type="transmembrane region" description="Helical" evidence="10">
    <location>
        <begin position="181"/>
        <end position="205"/>
    </location>
</feature>
<evidence type="ECO:0000313" key="12">
    <source>
        <dbReference type="RefSeq" id="XP_052742705.1"/>
    </source>
</evidence>
<dbReference type="Proteomes" id="UP001652582">
    <property type="component" value="Chromosome 18"/>
</dbReference>
<organism evidence="11 12">
    <name type="scientific">Bicyclus anynana</name>
    <name type="common">Squinting bush brown butterfly</name>
    <dbReference type="NCBI Taxonomy" id="110368"/>
    <lineage>
        <taxon>Eukaryota</taxon>
        <taxon>Metazoa</taxon>
        <taxon>Ecdysozoa</taxon>
        <taxon>Arthropoda</taxon>
        <taxon>Hexapoda</taxon>
        <taxon>Insecta</taxon>
        <taxon>Pterygota</taxon>
        <taxon>Neoptera</taxon>
        <taxon>Endopterygota</taxon>
        <taxon>Lepidoptera</taxon>
        <taxon>Glossata</taxon>
        <taxon>Ditrysia</taxon>
        <taxon>Papilionoidea</taxon>
        <taxon>Nymphalidae</taxon>
        <taxon>Satyrinae</taxon>
        <taxon>Satyrini</taxon>
        <taxon>Mycalesina</taxon>
        <taxon>Bicyclus</taxon>
    </lineage>
</organism>
<dbReference type="GeneID" id="112043865"/>
<reference evidence="12" key="1">
    <citation type="submission" date="2025-08" db="UniProtKB">
        <authorList>
            <consortium name="RefSeq"/>
        </authorList>
    </citation>
    <scope>IDENTIFICATION</scope>
</reference>
<dbReference type="PANTHER" id="PTHR11214:SF314">
    <property type="entry name" value="HEXOSYLTRANSFERASE"/>
    <property type="match status" value="1"/>
</dbReference>
<evidence type="ECO:0000256" key="3">
    <source>
        <dbReference type="ARBA" id="ARBA00022676"/>
    </source>
</evidence>
<keyword evidence="8" id="KW-0333">Golgi apparatus</keyword>
<evidence type="ECO:0000313" key="11">
    <source>
        <dbReference type="Proteomes" id="UP001652582"/>
    </source>
</evidence>
<dbReference type="PANTHER" id="PTHR11214">
    <property type="entry name" value="BETA-1,3-N-ACETYLGLUCOSAMINYLTRANSFERASE"/>
    <property type="match status" value="1"/>
</dbReference>
<accession>A0ABM3LUG1</accession>
<keyword evidence="9 10" id="KW-0472">Membrane</keyword>
<comment type="subcellular location">
    <subcellularLocation>
        <location evidence="1">Golgi apparatus membrane</location>
        <topology evidence="1">Single-pass type II membrane protein</topology>
    </subcellularLocation>
</comment>
<sequence length="705" mass="82360">MARDVHLQWHDEDRYSTDRDSDDSPILGYRYALTQCAGRCQRHMARDVHLQWHDEDRYSTDRDSDDSPILGYRYALTQCAVRCQRHMARDVHLQWHDEDRYSTDRDSDDSPILGYRYALTQCAVRCQRHMARDVHLQWHDEDRYSTDRDSDDSPILGYRYDKHRRYEYNIRDLKPERERRWAVTLAAKCSLFSTAMILFCVLLYIPVYNRANDQLPKVAVAGWSIHTNRDTKIYVQPDNVTTVHEPKDICPKSTRSKTNNQFLLIVVCSSTSNFERRTAIRETWGNYKNYLKSGKIFNEIREKYIKYNYTYDLYKESINPRLNVNLSVNSKLVRRKRDISVISKVLPELAKALQNNLANGETDVQEKRFEDEKEEVLPEFDMEKELNENDDLDMDYDYPSNVMKIPPKGYEDNPDLDEVLSMLKKSKDFPKEEIIEEAADNTVDFKLVFLLGLPSQENDTSIQDKIEEEVEKYGDVIQEGFVDSYNNLTLKSIMMLKWVTNNCNESVRYILKTDDDVYVNVPNLVLNLQNRSQHHDSTKGQEKEYLLIGDLICGARPVQDVSNKWYSPRYMYGGRVYPRYLSGTGYVISSHTAASLYEAALRTSYFHLEDIYITGMCAVRAKPRIVPRDEPGFSYSAVGNNACATHAHLTAHRVAPAHMRTIAARLATPRTVDKCERIRLTQVKKTQSRMYIIYKYLRLLVSNEC</sequence>
<dbReference type="InterPro" id="IPR002659">
    <property type="entry name" value="Glyco_trans_31"/>
</dbReference>
<name>A0ABM3LUG1_BICAN</name>
<evidence type="ECO:0000256" key="1">
    <source>
        <dbReference type="ARBA" id="ARBA00004323"/>
    </source>
</evidence>
<evidence type="ECO:0000256" key="2">
    <source>
        <dbReference type="ARBA" id="ARBA00008661"/>
    </source>
</evidence>
<keyword evidence="5 10" id="KW-0812">Transmembrane</keyword>
<keyword evidence="7 10" id="KW-1133">Transmembrane helix</keyword>
<keyword evidence="3" id="KW-0328">Glycosyltransferase</keyword>
<dbReference type="Pfam" id="PF01762">
    <property type="entry name" value="Galactosyl_T"/>
    <property type="match status" value="1"/>
</dbReference>
<dbReference type="Gene3D" id="3.90.550.50">
    <property type="match status" value="1"/>
</dbReference>
<gene>
    <name evidence="12" type="primary">LOC112043865</name>
</gene>
<comment type="similarity">
    <text evidence="2">Belongs to the glycosyltransferase 31 family.</text>
</comment>
<proteinExistence type="inferred from homology"/>
<dbReference type="RefSeq" id="XP_052742705.1">
    <property type="nucleotide sequence ID" value="XM_052886745.1"/>
</dbReference>
<keyword evidence="11" id="KW-1185">Reference proteome</keyword>
<evidence type="ECO:0000256" key="4">
    <source>
        <dbReference type="ARBA" id="ARBA00022679"/>
    </source>
</evidence>
<evidence type="ECO:0000256" key="10">
    <source>
        <dbReference type="SAM" id="Phobius"/>
    </source>
</evidence>
<keyword evidence="4" id="KW-0808">Transferase</keyword>